<evidence type="ECO:0000313" key="1">
    <source>
        <dbReference type="EMBL" id="SPF48086.1"/>
    </source>
</evidence>
<proteinExistence type="predicted"/>
<name>A0A2U3L876_9BACT</name>
<gene>
    <name evidence="1" type="ORF">SBA1_800009</name>
</gene>
<reference evidence="2" key="1">
    <citation type="submission" date="2018-02" db="EMBL/GenBank/DDBJ databases">
        <authorList>
            <person name="Hausmann B."/>
        </authorList>
    </citation>
    <scope>NUCLEOTIDE SEQUENCE [LARGE SCALE GENOMIC DNA]</scope>
    <source>
        <strain evidence="2">Peat soil MAG SbA1</strain>
    </source>
</reference>
<dbReference type="AlphaFoldDB" id="A0A2U3L876"/>
<protein>
    <submittedName>
        <fullName evidence="1">Uncharacterized protein</fullName>
    </submittedName>
</protein>
<evidence type="ECO:0000313" key="2">
    <source>
        <dbReference type="Proteomes" id="UP000238701"/>
    </source>
</evidence>
<accession>A0A2U3L876</accession>
<dbReference type="Proteomes" id="UP000238701">
    <property type="component" value="Unassembled WGS sequence"/>
</dbReference>
<organism evidence="1 2">
    <name type="scientific">Candidatus Sulfotelmatobacter kueseliae</name>
    <dbReference type="NCBI Taxonomy" id="2042962"/>
    <lineage>
        <taxon>Bacteria</taxon>
        <taxon>Pseudomonadati</taxon>
        <taxon>Acidobacteriota</taxon>
        <taxon>Terriglobia</taxon>
        <taxon>Terriglobales</taxon>
        <taxon>Candidatus Korobacteraceae</taxon>
        <taxon>Candidatus Sulfotelmatobacter</taxon>
    </lineage>
</organism>
<dbReference type="EMBL" id="OMOD01000178">
    <property type="protein sequence ID" value="SPF48086.1"/>
    <property type="molecule type" value="Genomic_DNA"/>
</dbReference>
<sequence>MMSAGAKPGWAKGLRKEQRLAGCKPVTVLGQDKFGNAFLQNTFTVEISAGVARLQGLPPWPWTRYSFLSVGGSERVIVQSG</sequence>